<protein>
    <submittedName>
        <fullName evidence="2">Uncharacterized protein</fullName>
    </submittedName>
</protein>
<gene>
    <name evidence="2" type="ORF">CDAR_259311</name>
</gene>
<dbReference type="Proteomes" id="UP001054837">
    <property type="component" value="Unassembled WGS sequence"/>
</dbReference>
<dbReference type="AlphaFoldDB" id="A0AAV4WU21"/>
<evidence type="ECO:0000313" key="3">
    <source>
        <dbReference type="Proteomes" id="UP001054837"/>
    </source>
</evidence>
<name>A0AAV4WU21_9ARAC</name>
<dbReference type="EMBL" id="BPLQ01015193">
    <property type="protein sequence ID" value="GIY86425.1"/>
    <property type="molecule type" value="Genomic_DNA"/>
</dbReference>
<evidence type="ECO:0000313" key="2">
    <source>
        <dbReference type="EMBL" id="GIY86425.1"/>
    </source>
</evidence>
<comment type="caution">
    <text evidence="2">The sequence shown here is derived from an EMBL/GenBank/DDBJ whole genome shotgun (WGS) entry which is preliminary data.</text>
</comment>
<evidence type="ECO:0000256" key="1">
    <source>
        <dbReference type="SAM" id="MobiDB-lite"/>
    </source>
</evidence>
<feature type="region of interest" description="Disordered" evidence="1">
    <location>
        <begin position="1"/>
        <end position="21"/>
    </location>
</feature>
<organism evidence="2 3">
    <name type="scientific">Caerostris darwini</name>
    <dbReference type="NCBI Taxonomy" id="1538125"/>
    <lineage>
        <taxon>Eukaryota</taxon>
        <taxon>Metazoa</taxon>
        <taxon>Ecdysozoa</taxon>
        <taxon>Arthropoda</taxon>
        <taxon>Chelicerata</taxon>
        <taxon>Arachnida</taxon>
        <taxon>Araneae</taxon>
        <taxon>Araneomorphae</taxon>
        <taxon>Entelegynae</taxon>
        <taxon>Araneoidea</taxon>
        <taxon>Araneidae</taxon>
        <taxon>Caerostris</taxon>
    </lineage>
</organism>
<sequence>MPNLEYGIKDRGGKLSTTGLQPSTNLNIENTLDTLPTFSTCGGDSRIDLLISKNLKADISLEITDEIPSSDHNIHPNSRKISLKAINWIHLKLPSTG</sequence>
<reference evidence="2 3" key="1">
    <citation type="submission" date="2021-06" db="EMBL/GenBank/DDBJ databases">
        <title>Caerostris darwini draft genome.</title>
        <authorList>
            <person name="Kono N."/>
            <person name="Arakawa K."/>
        </authorList>
    </citation>
    <scope>NUCLEOTIDE SEQUENCE [LARGE SCALE GENOMIC DNA]</scope>
</reference>
<accession>A0AAV4WU21</accession>
<proteinExistence type="predicted"/>
<keyword evidence="3" id="KW-1185">Reference proteome</keyword>